<dbReference type="AlphaFoldDB" id="A0AAQ0JKR1"/>
<evidence type="ECO:0000256" key="1">
    <source>
        <dbReference type="SAM" id="MobiDB-lite"/>
    </source>
</evidence>
<gene>
    <name evidence="2" type="ORF">DPR02_16845</name>
</gene>
<accession>A0AAQ0JKR1</accession>
<sequence>MVFDLDTMSLDIAMAGGTRTARGGSPARPDAHDITMKNGRRGAPGSPGGPACRVGHQSSTPPTKVLRIRRRRGSIVANRTRLGDRQETGAYQPGAVHTNDTAASGQAMRPDDLIATRDRLSQTG</sequence>
<evidence type="ECO:0000313" key="2">
    <source>
        <dbReference type="EMBL" id="RAQ09416.1"/>
    </source>
</evidence>
<protein>
    <submittedName>
        <fullName evidence="2">Uncharacterized protein</fullName>
    </submittedName>
</protein>
<name>A0AAQ0JKR1_BURCE</name>
<feature type="region of interest" description="Disordered" evidence="1">
    <location>
        <begin position="80"/>
        <end position="124"/>
    </location>
</feature>
<dbReference type="RefSeq" id="WP_146756312.1">
    <property type="nucleotide sequence ID" value="NZ_QLUZ01000008.1"/>
</dbReference>
<feature type="region of interest" description="Disordered" evidence="1">
    <location>
        <begin position="17"/>
        <end position="62"/>
    </location>
</feature>
<reference evidence="2 3" key="1">
    <citation type="submission" date="2018-06" db="EMBL/GenBank/DDBJ databases">
        <title>Towards the identification of Burkholderia cepacia strain which caused fatal septicemia.</title>
        <authorList>
            <person name="Bui L.A.T."/>
            <person name="Zakharova I.B."/>
            <person name="Shpak I.M."/>
            <person name="Teteryatnikova N."/>
            <person name="Ustinov D.V."/>
            <person name="Kuzyutina Y.A."/>
            <person name="Nguyen H.N."/>
            <person name="Antonov A.S."/>
            <person name="Avdyusheva E.F."/>
            <person name="Victorov D.V."/>
        </authorList>
    </citation>
    <scope>NUCLEOTIDE SEQUENCE [LARGE SCALE GENOMIC DNA]</scope>
    <source>
        <strain evidence="2 3">PT02</strain>
    </source>
</reference>
<feature type="compositionally biased region" description="Basic and acidic residues" evidence="1">
    <location>
        <begin position="109"/>
        <end position="124"/>
    </location>
</feature>
<dbReference type="EMBL" id="QLUZ01000008">
    <property type="protein sequence ID" value="RAQ09416.1"/>
    <property type="molecule type" value="Genomic_DNA"/>
</dbReference>
<organism evidence="2 3">
    <name type="scientific">Burkholderia cepacia</name>
    <name type="common">Pseudomonas cepacia</name>
    <dbReference type="NCBI Taxonomy" id="292"/>
    <lineage>
        <taxon>Bacteria</taxon>
        <taxon>Pseudomonadati</taxon>
        <taxon>Pseudomonadota</taxon>
        <taxon>Betaproteobacteria</taxon>
        <taxon>Burkholderiales</taxon>
        <taxon>Burkholderiaceae</taxon>
        <taxon>Burkholderia</taxon>
        <taxon>Burkholderia cepacia complex</taxon>
    </lineage>
</organism>
<comment type="caution">
    <text evidence="2">The sequence shown here is derived from an EMBL/GenBank/DDBJ whole genome shotgun (WGS) entry which is preliminary data.</text>
</comment>
<evidence type="ECO:0000313" key="3">
    <source>
        <dbReference type="Proteomes" id="UP000248899"/>
    </source>
</evidence>
<dbReference type="Proteomes" id="UP000248899">
    <property type="component" value="Unassembled WGS sequence"/>
</dbReference>
<proteinExistence type="predicted"/>